<comment type="subcellular location">
    <subcellularLocation>
        <location evidence="2">Nucleus</location>
    </subcellularLocation>
</comment>
<evidence type="ECO:0000256" key="6">
    <source>
        <dbReference type="ARBA" id="ARBA00022801"/>
    </source>
</evidence>
<feature type="compositionally biased region" description="Polar residues" evidence="8">
    <location>
        <begin position="390"/>
        <end position="416"/>
    </location>
</feature>
<dbReference type="InterPro" id="IPR024752">
    <property type="entry name" value="Myb/SANT-like_dom"/>
</dbReference>
<dbReference type="AlphaFoldDB" id="A0AB40CKG3"/>
<sequence>MRSPSTQIQPYIVARSKLYLYFKDCIGALDGTHIHASVPTYEVAAFRGRKPYPTQNVLTVVDFDLRFTYILAGWEGSAHDSLVLRDALERPNGLKVPEGKYYVVDAGYATRPGFIPPYRGVRYHLKEFGSRTPANSKELFNLRHSSARTSIERAFGSLKDGFIPSEEDWIPQQTSQNTIREQREEAQEWAARRDQIAAEIMEGYNVEMDSQNSSAKKPTTVTSGHKRWTPTKSRYFIRFMASQVEQGLKVDKGFKPQAIHAVIRAMRDTFGVPVTEANVGNHLRTIRRRWARIKKLKEMSGMCWDNNLKMIVMGEAEYRDYVKVHAQDELYLNKPIEDYDLIEAICGNDQANGRHAIQFENTIGVQMDFNIEQEESHHNENYDDVAFGETNAQGNASPGTQNRGSPSEPMSATSPQQKKKGKAKRKANTEDYAICELATTIKDAFESVKSSRSLSFAKELSTKCKKLQKYGYSIR</sequence>
<evidence type="ECO:0000256" key="8">
    <source>
        <dbReference type="SAM" id="MobiDB-lite"/>
    </source>
</evidence>
<protein>
    <submittedName>
        <fullName evidence="12">Uncharacterized protein LOC120277754</fullName>
    </submittedName>
</protein>
<dbReference type="Proteomes" id="UP001515500">
    <property type="component" value="Chromosome 15"/>
</dbReference>
<dbReference type="InterPro" id="IPR027806">
    <property type="entry name" value="HARBI1_dom"/>
</dbReference>
<accession>A0AB40CKG3</accession>
<evidence type="ECO:0000256" key="3">
    <source>
        <dbReference type="ARBA" id="ARBA00006958"/>
    </source>
</evidence>
<dbReference type="InterPro" id="IPR045249">
    <property type="entry name" value="HARBI1-like"/>
</dbReference>
<evidence type="ECO:0000256" key="7">
    <source>
        <dbReference type="ARBA" id="ARBA00023242"/>
    </source>
</evidence>
<comment type="similarity">
    <text evidence="3">Belongs to the HARBI1 family.</text>
</comment>
<evidence type="ECO:0000256" key="4">
    <source>
        <dbReference type="ARBA" id="ARBA00022722"/>
    </source>
</evidence>
<dbReference type="GO" id="GO:0005634">
    <property type="term" value="C:nucleus"/>
    <property type="evidence" value="ECO:0007669"/>
    <property type="project" value="UniProtKB-SubCell"/>
</dbReference>
<reference evidence="12" key="1">
    <citation type="submission" date="2025-08" db="UniProtKB">
        <authorList>
            <consortium name="RefSeq"/>
        </authorList>
    </citation>
    <scope>IDENTIFICATION</scope>
</reference>
<keyword evidence="11" id="KW-1185">Reference proteome</keyword>
<keyword evidence="5" id="KW-0479">Metal-binding</keyword>
<gene>
    <name evidence="12" type="primary">LOC120277754</name>
</gene>
<dbReference type="GO" id="GO:0016787">
    <property type="term" value="F:hydrolase activity"/>
    <property type="evidence" value="ECO:0007669"/>
    <property type="project" value="UniProtKB-KW"/>
</dbReference>
<dbReference type="GO" id="GO:0004518">
    <property type="term" value="F:nuclease activity"/>
    <property type="evidence" value="ECO:0007669"/>
    <property type="project" value="UniProtKB-KW"/>
</dbReference>
<feature type="region of interest" description="Disordered" evidence="8">
    <location>
        <begin position="388"/>
        <end position="425"/>
    </location>
</feature>
<evidence type="ECO:0000256" key="5">
    <source>
        <dbReference type="ARBA" id="ARBA00022723"/>
    </source>
</evidence>
<evidence type="ECO:0000259" key="10">
    <source>
        <dbReference type="Pfam" id="PF13359"/>
    </source>
</evidence>
<feature type="domain" description="Myb/SANT-like" evidence="9">
    <location>
        <begin position="227"/>
        <end position="318"/>
    </location>
</feature>
<evidence type="ECO:0000313" key="12">
    <source>
        <dbReference type="RefSeq" id="XP_039140531.1"/>
    </source>
</evidence>
<dbReference type="Pfam" id="PF12776">
    <property type="entry name" value="Myb_DNA-bind_3"/>
    <property type="match status" value="1"/>
</dbReference>
<feature type="domain" description="DDE Tnp4" evidence="10">
    <location>
        <begin position="29"/>
        <end position="162"/>
    </location>
</feature>
<dbReference type="PANTHER" id="PTHR22930">
    <property type="match status" value="1"/>
</dbReference>
<keyword evidence="7" id="KW-0539">Nucleus</keyword>
<dbReference type="PANTHER" id="PTHR22930:SF259">
    <property type="entry name" value="OS08G0106900 PROTEIN"/>
    <property type="match status" value="1"/>
</dbReference>
<dbReference type="GO" id="GO:0046872">
    <property type="term" value="F:metal ion binding"/>
    <property type="evidence" value="ECO:0007669"/>
    <property type="project" value="UniProtKB-KW"/>
</dbReference>
<name>A0AB40CKG3_DIOCR</name>
<keyword evidence="4" id="KW-0540">Nuclease</keyword>
<keyword evidence="6" id="KW-0378">Hydrolase</keyword>
<proteinExistence type="inferred from homology"/>
<dbReference type="Pfam" id="PF13359">
    <property type="entry name" value="DDE_Tnp_4"/>
    <property type="match status" value="1"/>
</dbReference>
<organism evidence="11 12">
    <name type="scientific">Dioscorea cayennensis subsp. rotundata</name>
    <name type="common">White Guinea yam</name>
    <name type="synonym">Dioscorea rotundata</name>
    <dbReference type="NCBI Taxonomy" id="55577"/>
    <lineage>
        <taxon>Eukaryota</taxon>
        <taxon>Viridiplantae</taxon>
        <taxon>Streptophyta</taxon>
        <taxon>Embryophyta</taxon>
        <taxon>Tracheophyta</taxon>
        <taxon>Spermatophyta</taxon>
        <taxon>Magnoliopsida</taxon>
        <taxon>Liliopsida</taxon>
        <taxon>Dioscoreales</taxon>
        <taxon>Dioscoreaceae</taxon>
        <taxon>Dioscorea</taxon>
    </lineage>
</organism>
<dbReference type="GeneID" id="120277754"/>
<evidence type="ECO:0000256" key="1">
    <source>
        <dbReference type="ARBA" id="ARBA00001968"/>
    </source>
</evidence>
<evidence type="ECO:0000256" key="2">
    <source>
        <dbReference type="ARBA" id="ARBA00004123"/>
    </source>
</evidence>
<dbReference type="RefSeq" id="XP_039140531.1">
    <property type="nucleotide sequence ID" value="XM_039284597.1"/>
</dbReference>
<evidence type="ECO:0000259" key="9">
    <source>
        <dbReference type="Pfam" id="PF12776"/>
    </source>
</evidence>
<comment type="cofactor">
    <cofactor evidence="1">
        <name>a divalent metal cation</name>
        <dbReference type="ChEBI" id="CHEBI:60240"/>
    </cofactor>
</comment>
<evidence type="ECO:0000313" key="11">
    <source>
        <dbReference type="Proteomes" id="UP001515500"/>
    </source>
</evidence>